<dbReference type="Gene3D" id="3.30.565.10">
    <property type="entry name" value="Histidine kinase-like ATPase, C-terminal domain"/>
    <property type="match status" value="1"/>
</dbReference>
<dbReference type="PANTHER" id="PTHR47839">
    <property type="entry name" value="DOMAIN PROTEIN, PUTATIVE (AFU_ORTHOLOGUE AFUA_6G04830)-RELATED"/>
    <property type="match status" value="1"/>
</dbReference>
<dbReference type="InterPro" id="IPR036890">
    <property type="entry name" value="HATPase_C_sf"/>
</dbReference>
<evidence type="ECO:0000259" key="2">
    <source>
        <dbReference type="Pfam" id="PF25794"/>
    </source>
</evidence>
<reference evidence="3 4" key="1">
    <citation type="submission" date="2014-09" db="EMBL/GenBank/DDBJ databases">
        <authorList>
            <person name="Ellenberger Sabrina"/>
        </authorList>
    </citation>
    <scope>NUCLEOTIDE SEQUENCE [LARGE SCALE GENOMIC DNA]</scope>
    <source>
        <strain evidence="3 4">CBS 412.66</strain>
    </source>
</reference>
<feature type="compositionally biased region" description="Low complexity" evidence="1">
    <location>
        <begin position="1505"/>
        <end position="1516"/>
    </location>
</feature>
<name>A0A0B7N867_9FUNG</name>
<dbReference type="InterPro" id="IPR022155">
    <property type="entry name" value="DUF3684"/>
</dbReference>
<feature type="region of interest" description="Disordered" evidence="1">
    <location>
        <begin position="1505"/>
        <end position="1573"/>
    </location>
</feature>
<protein>
    <recommendedName>
        <fullName evidence="2">Sacsin/Nov domain-containing protein</fullName>
    </recommendedName>
</protein>
<dbReference type="Pfam" id="PF12449">
    <property type="entry name" value="DUF3684"/>
    <property type="match status" value="1"/>
</dbReference>
<dbReference type="SUPFAM" id="SSF55874">
    <property type="entry name" value="ATPase domain of HSP90 chaperone/DNA topoisomerase II/histidine kinase"/>
    <property type="match status" value="1"/>
</dbReference>
<feature type="domain" description="Sacsin/Nov" evidence="2">
    <location>
        <begin position="32"/>
        <end position="146"/>
    </location>
</feature>
<dbReference type="STRING" id="35722.A0A0B7N867"/>
<dbReference type="InterPro" id="IPR058210">
    <property type="entry name" value="SACS/Nov_dom"/>
</dbReference>
<accession>A0A0B7N867</accession>
<dbReference type="PANTHER" id="PTHR47839:SF1">
    <property type="entry name" value="DOMAIN PROTEIN, PUTATIVE (AFU_ORTHOLOGUE AFUA_6G04830)-RELATED"/>
    <property type="match status" value="1"/>
</dbReference>
<dbReference type="Pfam" id="PF25794">
    <property type="entry name" value="SACS"/>
    <property type="match status" value="1"/>
</dbReference>
<sequence>MSKKPDNRLEVLRSNIMDTGGVEEKVEVNQRHLIDKILARYSAEYVLYRELMQNADDASSTSVSIHFQSCSTPDDTKLPNLSAKCDKIIFKNNGMAFRPEDWQRLKRIAEGNPDEQKIGAFGVGFYSLFSVCENPFVFSGSQCMAFYFKGDQLFAKRADVPEKDIDPWTSFLMDLREPMEMPDFDRFSRFLTTSMGFTANLKQIAVYFDDRQIFKITKREAEPRSMTIKTDKMILTTPQRMFTITGCDLRQIQLDAEKYTPPSVFSPLANFLSSKSKSTAEKGLPVEKGSIFLRVVTGALKVSVSRDFEKEMERATKKKPPKSTKFQLVYTGKEELDASENKHQIFKDLIPFPHQGRVFIGFPTHQTTGCCCHMASRFIPTVERESIDFADRYISVWNKELLAAGGILARMVYNDEMEQISRLYRELVGSSLEVDKTKVEGMDSAKLMLEKKAAHALHSFTFQHSTPNTIVSILHEKQFFASCKAQLNIMTSHGIQPIDMARTVPDSTNVAGHVITELLDVFIKTIPTITPSVSQECKESLAKLTGLDLLAPLGFNDVIKELDARSLEQNEMVACMKWWIECNKNNASIPKHTRDLVIGNSAARTKFLDAAIMNCGEDRGLLQLSRTHWYLNPKTIPLDMPIPEDTMPFSISKNFSTTDLASHFGNMDVLTVLHWLQFIAQARPELETSKEFAERVLLVVSKQFLHSPIKTQVAMAGILKIKRCMPTRFGMKLPQDAYFPSVKLFDDLPVVDFSSKHMSDAFLTSLGVRKHVELQMVFDRMISEGNWSHIELVKYLTSEQATLSDIELRRLRETAIFTKEGEEPQLREISRPSSKLQPDGRPIMEKQLKKIYKRYRAGDLFAPIDIVRDLKLPTIYWTAMPRWKPANDEAKFLEKLGLNTAPPLASLLLLAAPESNMTSERVAIQRRALFYLVENYQDYKDSYNVNTIQIKFLPCSDSKTYAAPKDCFSNPDVQLLGFQVLHSDLIHVRDRLGVRENPTSEQLVAAFVEKLEVDHERARRVFEYMAGRMGDFSHEQWQTLRQLAFIPVEKNGSVNLYQPAQVYFESDASTSFYKDLFVYVSFGSRSNSFLRSCGVKDEPTTVELAAMIVKDPQRFWDLSSGGERYLEALRQIASQFSSIKSNRQLLSDMKTKPFLVGIKRTTLTEQRQRREKQDNGEEANDEAVEEEFVQYRLAKASDIFINNDTMAQQIFSPLSAPLETMLEDFYISLGSRTLQSQIREAYSYASNIGVSRVTKKITEMIFERTPIIIYQMMNDDHRKRKELLHEEKYIKQNLKVIQVKDLKINRTFKHTNEKNVQPTTSCADRVNFQIYISDSNDIDYYDVANSLCTLMFARVRFNDAIVVERYLTTPLYNLRRKGVPVDRILNIKKQIDKTPSPPLAQTPSRPNNDDNKSTTANPSPPLNMPKPISPKDLDTYTKQVKEVFGDCQTAYIRQLLSQQHSDHVQNVISKLLHEDYPKAKQPGKDVEKAVVSEEDELKKQIELAAEQQRQQARGGRSPSGFVNKIFGAWKTPTPPPSHPSPLTPSPSVPNDISKQINATGGAANTPKLPKSDATITPNFTANIQQNLKRAIHSCKPYAGKDIFSPPRINQVNESTTYCDSTSCQDLTYVGNVMGMEFFVHRSIQPDDVLAQYGQAMARFNSILAELAQVFGLKLASIQIFYDTEGPAIAFNASGSLFMNLRYYLALHDTSEKNQQAAKRKEALIYWFMTICHELAHNFVSAHSSEHEFYMSSFAENYLEALMNRIYVPAAANVDISNGVVTQNPIPHSHPPPASLDLLD</sequence>
<dbReference type="EMBL" id="LN731588">
    <property type="protein sequence ID" value="CEP14613.1"/>
    <property type="molecule type" value="Genomic_DNA"/>
</dbReference>
<feature type="compositionally biased region" description="Pro residues" evidence="1">
    <location>
        <begin position="1532"/>
        <end position="1547"/>
    </location>
</feature>
<evidence type="ECO:0000313" key="4">
    <source>
        <dbReference type="Proteomes" id="UP000054107"/>
    </source>
</evidence>
<feature type="compositionally biased region" description="Pro residues" evidence="1">
    <location>
        <begin position="1418"/>
        <end position="1428"/>
    </location>
</feature>
<feature type="region of interest" description="Disordered" evidence="1">
    <location>
        <begin position="1390"/>
        <end position="1432"/>
    </location>
</feature>
<dbReference type="OrthoDB" id="10031156at2759"/>
<evidence type="ECO:0000256" key="1">
    <source>
        <dbReference type="SAM" id="MobiDB-lite"/>
    </source>
</evidence>
<keyword evidence="4" id="KW-1185">Reference proteome</keyword>
<organism evidence="3 4">
    <name type="scientific">Parasitella parasitica</name>
    <dbReference type="NCBI Taxonomy" id="35722"/>
    <lineage>
        <taxon>Eukaryota</taxon>
        <taxon>Fungi</taxon>
        <taxon>Fungi incertae sedis</taxon>
        <taxon>Mucoromycota</taxon>
        <taxon>Mucoromycotina</taxon>
        <taxon>Mucoromycetes</taxon>
        <taxon>Mucorales</taxon>
        <taxon>Mucorineae</taxon>
        <taxon>Mucoraceae</taxon>
        <taxon>Parasitella</taxon>
    </lineage>
</organism>
<dbReference type="NCBIfam" id="NF047352">
    <property type="entry name" value="P_loop_sacsin"/>
    <property type="match status" value="1"/>
</dbReference>
<dbReference type="Proteomes" id="UP000054107">
    <property type="component" value="Unassembled WGS sequence"/>
</dbReference>
<proteinExistence type="predicted"/>
<gene>
    <name evidence="3" type="primary">PARPA_08809.1 scaffold 34807</name>
</gene>
<evidence type="ECO:0000313" key="3">
    <source>
        <dbReference type="EMBL" id="CEP14613.1"/>
    </source>
</evidence>